<gene>
    <name evidence="4" type="ORF">ABN401_06035</name>
</gene>
<evidence type="ECO:0000256" key="1">
    <source>
        <dbReference type="ARBA" id="ARBA00023125"/>
    </source>
</evidence>
<dbReference type="Pfam" id="PF14246">
    <property type="entry name" value="TetR_C_7"/>
    <property type="match status" value="1"/>
</dbReference>
<dbReference type="PANTHER" id="PTHR30055:SF146">
    <property type="entry name" value="HTH-TYPE TRANSCRIPTIONAL DUAL REGULATOR CECR"/>
    <property type="match status" value="1"/>
</dbReference>
<proteinExistence type="predicted"/>
<keyword evidence="1 2" id="KW-0238">DNA-binding</keyword>
<dbReference type="SUPFAM" id="SSF48498">
    <property type="entry name" value="Tetracyclin repressor-like, C-terminal domain"/>
    <property type="match status" value="1"/>
</dbReference>
<dbReference type="InterPro" id="IPR001647">
    <property type="entry name" value="HTH_TetR"/>
</dbReference>
<keyword evidence="5" id="KW-1185">Reference proteome</keyword>
<dbReference type="RefSeq" id="WP_349683930.1">
    <property type="nucleotide sequence ID" value="NZ_JBEGDD010000004.1"/>
</dbReference>
<dbReference type="EMBL" id="JBEGDD010000004">
    <property type="protein sequence ID" value="MEQ7154763.1"/>
    <property type="molecule type" value="Genomic_DNA"/>
</dbReference>
<evidence type="ECO:0000313" key="5">
    <source>
        <dbReference type="Proteomes" id="UP001445732"/>
    </source>
</evidence>
<dbReference type="Pfam" id="PF00440">
    <property type="entry name" value="TetR_N"/>
    <property type="match status" value="1"/>
</dbReference>
<feature type="domain" description="HTH tetR-type" evidence="3">
    <location>
        <begin position="16"/>
        <end position="76"/>
    </location>
</feature>
<dbReference type="InterPro" id="IPR009057">
    <property type="entry name" value="Homeodomain-like_sf"/>
</dbReference>
<dbReference type="InterPro" id="IPR050109">
    <property type="entry name" value="HTH-type_TetR-like_transc_reg"/>
</dbReference>
<dbReference type="PANTHER" id="PTHR30055">
    <property type="entry name" value="HTH-TYPE TRANSCRIPTIONAL REGULATOR RUTR"/>
    <property type="match status" value="1"/>
</dbReference>
<dbReference type="Proteomes" id="UP001445732">
    <property type="component" value="Unassembled WGS sequence"/>
</dbReference>
<dbReference type="InterPro" id="IPR036271">
    <property type="entry name" value="Tet_transcr_reg_TetR-rel_C_sf"/>
</dbReference>
<dbReference type="Gene3D" id="1.10.357.10">
    <property type="entry name" value="Tetracycline Repressor, domain 2"/>
    <property type="match status" value="1"/>
</dbReference>
<dbReference type="PRINTS" id="PR00455">
    <property type="entry name" value="HTHTETR"/>
</dbReference>
<accession>A0ABV1NLN4</accession>
<evidence type="ECO:0000259" key="3">
    <source>
        <dbReference type="PROSITE" id="PS50977"/>
    </source>
</evidence>
<dbReference type="SUPFAM" id="SSF46689">
    <property type="entry name" value="Homeodomain-like"/>
    <property type="match status" value="1"/>
</dbReference>
<reference evidence="4 5" key="1">
    <citation type="submission" date="2024-06" db="EMBL/GenBank/DDBJ databases">
        <title>Brevundimonas sp. C11.</title>
        <authorList>
            <person name="Maltman C."/>
        </authorList>
    </citation>
    <scope>NUCLEOTIDE SEQUENCE [LARGE SCALE GENOMIC DNA]</scope>
    <source>
        <strain evidence="4 5">C11</strain>
    </source>
</reference>
<comment type="caution">
    <text evidence="4">The sequence shown here is derived from an EMBL/GenBank/DDBJ whole genome shotgun (WGS) entry which is preliminary data.</text>
</comment>
<evidence type="ECO:0000256" key="2">
    <source>
        <dbReference type="PROSITE-ProRule" id="PRU00335"/>
    </source>
</evidence>
<protein>
    <submittedName>
        <fullName evidence="4">TetR/AcrR family transcriptional regulator</fullName>
    </submittedName>
</protein>
<sequence>MTLAEPAIRRGRPRDTAKDEAILLAAGDLFMEHGYEAVSVDAVAQKAGVSKATIYARYADKDALFAAVLRQECERAVSPDSFFPAEDQPVRETLILLATRFLDLVTGEKAMQMNRVLVAETARAPRMAELFYETAVLTLKNRFAEWLRVETARGRLHVRDADGAAWRYLGGVKGEAHLRASFGLPPIPPAQLKAHIEAAADEFLRAHAADPAPNKAV</sequence>
<organism evidence="4 5">
    <name type="scientific">Brevundimonas aurifodinae</name>
    <dbReference type="NCBI Taxonomy" id="1508312"/>
    <lineage>
        <taxon>Bacteria</taxon>
        <taxon>Pseudomonadati</taxon>
        <taxon>Pseudomonadota</taxon>
        <taxon>Alphaproteobacteria</taxon>
        <taxon>Caulobacterales</taxon>
        <taxon>Caulobacteraceae</taxon>
        <taxon>Brevundimonas</taxon>
    </lineage>
</organism>
<name>A0ABV1NLN4_9CAUL</name>
<evidence type="ECO:0000313" key="4">
    <source>
        <dbReference type="EMBL" id="MEQ7154763.1"/>
    </source>
</evidence>
<dbReference type="Gene3D" id="1.10.10.60">
    <property type="entry name" value="Homeodomain-like"/>
    <property type="match status" value="1"/>
</dbReference>
<dbReference type="PROSITE" id="PS50977">
    <property type="entry name" value="HTH_TETR_2"/>
    <property type="match status" value="1"/>
</dbReference>
<feature type="DNA-binding region" description="H-T-H motif" evidence="2">
    <location>
        <begin position="39"/>
        <end position="58"/>
    </location>
</feature>
<dbReference type="InterPro" id="IPR039536">
    <property type="entry name" value="TetR_C_Proteobacteria"/>
</dbReference>